<gene>
    <name evidence="3" type="ORF">J2S02_001650</name>
</gene>
<dbReference type="Gene3D" id="3.30.70.1070">
    <property type="entry name" value="Sporulation related repeat"/>
    <property type="match status" value="1"/>
</dbReference>
<evidence type="ECO:0000259" key="2">
    <source>
        <dbReference type="PROSITE" id="PS51724"/>
    </source>
</evidence>
<dbReference type="EC" id="3.5.1.28" evidence="3"/>
<dbReference type="SUPFAM" id="SSF110997">
    <property type="entry name" value="Sporulation related repeat"/>
    <property type="match status" value="1"/>
</dbReference>
<name>A0ABT9Z0B5_9BACI</name>
<dbReference type="Gene3D" id="3.40.630.40">
    <property type="entry name" value="Zn-dependent exopeptidases"/>
    <property type="match status" value="1"/>
</dbReference>
<dbReference type="Proteomes" id="UP001232245">
    <property type="component" value="Unassembled WGS sequence"/>
</dbReference>
<dbReference type="Pfam" id="PF01520">
    <property type="entry name" value="Amidase_3"/>
    <property type="match status" value="1"/>
</dbReference>
<keyword evidence="4" id="KW-1185">Reference proteome</keyword>
<keyword evidence="1 3" id="KW-0378">Hydrolase</keyword>
<feature type="domain" description="SPOR" evidence="2">
    <location>
        <begin position="192"/>
        <end position="229"/>
    </location>
</feature>
<proteinExistence type="predicted"/>
<dbReference type="InterPro" id="IPR036680">
    <property type="entry name" value="SPOR-like_sf"/>
</dbReference>
<dbReference type="SUPFAM" id="SSF53187">
    <property type="entry name" value="Zn-dependent exopeptidases"/>
    <property type="match status" value="1"/>
</dbReference>
<organism evidence="3 4">
    <name type="scientific">Metabacillus niabensis</name>
    <dbReference type="NCBI Taxonomy" id="324854"/>
    <lineage>
        <taxon>Bacteria</taxon>
        <taxon>Bacillati</taxon>
        <taxon>Bacillota</taxon>
        <taxon>Bacilli</taxon>
        <taxon>Bacillales</taxon>
        <taxon>Bacillaceae</taxon>
        <taxon>Metabacillus</taxon>
    </lineage>
</organism>
<reference evidence="3 4" key="1">
    <citation type="submission" date="2023-07" db="EMBL/GenBank/DDBJ databases">
        <title>Genomic Encyclopedia of Type Strains, Phase IV (KMG-IV): sequencing the most valuable type-strain genomes for metagenomic binning, comparative biology and taxonomic classification.</title>
        <authorList>
            <person name="Goeker M."/>
        </authorList>
    </citation>
    <scope>NUCLEOTIDE SEQUENCE [LARGE SCALE GENOMIC DNA]</scope>
    <source>
        <strain evidence="3 4">DSM 17723</strain>
    </source>
</reference>
<dbReference type="SMART" id="SM00646">
    <property type="entry name" value="Ami_3"/>
    <property type="match status" value="1"/>
</dbReference>
<dbReference type="GO" id="GO:0008745">
    <property type="term" value="F:N-acetylmuramoyl-L-alanine amidase activity"/>
    <property type="evidence" value="ECO:0007669"/>
    <property type="project" value="UniProtKB-EC"/>
</dbReference>
<dbReference type="CDD" id="cd02696">
    <property type="entry name" value="MurNAc-LAA"/>
    <property type="match status" value="1"/>
</dbReference>
<dbReference type="PROSITE" id="PS51724">
    <property type="entry name" value="SPOR"/>
    <property type="match status" value="1"/>
</dbReference>
<evidence type="ECO:0000313" key="3">
    <source>
        <dbReference type="EMBL" id="MDQ0225306.1"/>
    </source>
</evidence>
<dbReference type="InterPro" id="IPR050695">
    <property type="entry name" value="N-acetylmuramoyl_amidase_3"/>
</dbReference>
<dbReference type="PANTHER" id="PTHR30404:SF0">
    <property type="entry name" value="N-ACETYLMURAMOYL-L-ALANINE AMIDASE AMIC"/>
    <property type="match status" value="1"/>
</dbReference>
<dbReference type="PANTHER" id="PTHR30404">
    <property type="entry name" value="N-ACETYLMURAMOYL-L-ALANINE AMIDASE"/>
    <property type="match status" value="1"/>
</dbReference>
<accession>A0ABT9Z0B5</accession>
<dbReference type="Pfam" id="PF05036">
    <property type="entry name" value="SPOR"/>
    <property type="match status" value="1"/>
</dbReference>
<sequence length="229" mass="25606">MKIMIDAGHGYETPGKRTVDGMREYEFNRAVANEMKKLLHRYSGVTTLFSHSDKQDVPLYERTKKANQANVDLFVSIHANAHGNGKEWTSASGIETYVHSSKPKTAFALAKIVQAELIKETKRKDRGVKTASFHVLKETKMTAILCECGFMTNKVEAQLLKEQAYRHACATGIVNAIVTFYKLVEGKGAQHTDTQKLYKVQVGAFSEKENAEKLVNELKGKGYQAFISN</sequence>
<evidence type="ECO:0000313" key="4">
    <source>
        <dbReference type="Proteomes" id="UP001232245"/>
    </source>
</evidence>
<evidence type="ECO:0000256" key="1">
    <source>
        <dbReference type="ARBA" id="ARBA00022801"/>
    </source>
</evidence>
<dbReference type="EMBL" id="JAUSTZ010000003">
    <property type="protein sequence ID" value="MDQ0225306.1"/>
    <property type="molecule type" value="Genomic_DNA"/>
</dbReference>
<dbReference type="InterPro" id="IPR002508">
    <property type="entry name" value="MurNAc-LAA_cat"/>
</dbReference>
<dbReference type="InterPro" id="IPR007730">
    <property type="entry name" value="SPOR-like_dom"/>
</dbReference>
<protein>
    <submittedName>
        <fullName evidence="3">N-acetylmuramoyl-L-alanine amidase</fullName>
        <ecNumber evidence="3">3.5.1.28</ecNumber>
    </submittedName>
</protein>
<comment type="caution">
    <text evidence="3">The sequence shown here is derived from an EMBL/GenBank/DDBJ whole genome shotgun (WGS) entry which is preliminary data.</text>
</comment>
<dbReference type="RefSeq" id="WP_095297132.1">
    <property type="nucleotide sequence ID" value="NZ_CADEPK010000012.1"/>
</dbReference>